<comment type="caution">
    <text evidence="2">The sequence shown here is derived from an EMBL/GenBank/DDBJ whole genome shotgun (WGS) entry which is preliminary data.</text>
</comment>
<keyword evidence="3" id="KW-1185">Reference proteome</keyword>
<dbReference type="EMBL" id="JASTZU010000012">
    <property type="protein sequence ID" value="MDL4839359.1"/>
    <property type="molecule type" value="Genomic_DNA"/>
</dbReference>
<keyword evidence="1" id="KW-0472">Membrane</keyword>
<feature type="transmembrane region" description="Helical" evidence="1">
    <location>
        <begin position="87"/>
        <end position="108"/>
    </location>
</feature>
<organism evidence="2 3">
    <name type="scientific">Aquibacillus rhizosphaerae</name>
    <dbReference type="NCBI Taxonomy" id="3051431"/>
    <lineage>
        <taxon>Bacteria</taxon>
        <taxon>Bacillati</taxon>
        <taxon>Bacillota</taxon>
        <taxon>Bacilli</taxon>
        <taxon>Bacillales</taxon>
        <taxon>Bacillaceae</taxon>
        <taxon>Aquibacillus</taxon>
    </lineage>
</organism>
<gene>
    <name evidence="2" type="ORF">QQS35_02630</name>
</gene>
<evidence type="ECO:0000313" key="2">
    <source>
        <dbReference type="EMBL" id="MDL4839359.1"/>
    </source>
</evidence>
<feature type="transmembrane region" description="Helical" evidence="1">
    <location>
        <begin position="33"/>
        <end position="52"/>
    </location>
</feature>
<evidence type="ECO:0000256" key="1">
    <source>
        <dbReference type="SAM" id="Phobius"/>
    </source>
</evidence>
<feature type="transmembrane region" description="Helical" evidence="1">
    <location>
        <begin position="59"/>
        <end position="81"/>
    </location>
</feature>
<dbReference type="RefSeq" id="WP_285930210.1">
    <property type="nucleotide sequence ID" value="NZ_JASTZU010000012.1"/>
</dbReference>
<dbReference type="InterPro" id="IPR019649">
    <property type="entry name" value="DUF2512"/>
</dbReference>
<dbReference type="Proteomes" id="UP001235343">
    <property type="component" value="Unassembled WGS sequence"/>
</dbReference>
<protein>
    <submittedName>
        <fullName evidence="2">YndM family protein</fullName>
    </submittedName>
</protein>
<proteinExistence type="predicted"/>
<sequence length="155" mass="17381">MKHIKAIGIKFIVISIVLFSILASFYTATLTDILLLSVLITGVAYVVGDLYILPRFGNLVATTADFGLSFFAIWVLSNLLFLADYGVVTASFFSAVLISSSEALFHIYMQNKILNHQKDMYIDRKSTMGNLQTEFAEENPNKDIIELNKEDNKED</sequence>
<evidence type="ECO:0000313" key="3">
    <source>
        <dbReference type="Proteomes" id="UP001235343"/>
    </source>
</evidence>
<name>A0ABT7L1U8_9BACI</name>
<keyword evidence="1" id="KW-1133">Transmembrane helix</keyword>
<keyword evidence="1" id="KW-0812">Transmembrane</keyword>
<dbReference type="Pfam" id="PF10710">
    <property type="entry name" value="DUF2512"/>
    <property type="match status" value="1"/>
</dbReference>
<accession>A0ABT7L1U8</accession>
<feature type="transmembrane region" description="Helical" evidence="1">
    <location>
        <begin position="7"/>
        <end position="27"/>
    </location>
</feature>
<reference evidence="2 3" key="1">
    <citation type="submission" date="2023-06" db="EMBL/GenBank/DDBJ databases">
        <title>Aquibacillus rhizosphaerae LR5S19.</title>
        <authorList>
            <person name="Sun J.-Q."/>
        </authorList>
    </citation>
    <scope>NUCLEOTIDE SEQUENCE [LARGE SCALE GENOMIC DNA]</scope>
    <source>
        <strain evidence="2 3">LR5S19</strain>
    </source>
</reference>